<proteinExistence type="predicted"/>
<sequence>MLGHRFAALLVLAMFSQYSPFFNSGFLFSRSARHAQPGVDAIKQPRSHVILPFEGEQSFLQFSSSRRARGRRVRNKRRNTLKLDLLSEFPDVPSSLPTSYEVSLALAELPRSPAIQSSGLPSPDLEHAHIAWPIPPPRRRPSRCHRTPAVCPASIRQAPAPASASAPARLHRSLSAASTALLGHTRWHARRLSTGGMERDILCSRTVPAY</sequence>
<protein>
    <submittedName>
        <fullName evidence="2">Uncharacterized protein</fullName>
    </submittedName>
</protein>
<keyword evidence="3" id="KW-1185">Reference proteome</keyword>
<dbReference type="AlphaFoldDB" id="A0A0C3S6C1"/>
<accession>A0A0C3S6C1</accession>
<reference evidence="2 3" key="1">
    <citation type="journal article" date="2014" name="PLoS Genet.">
        <title>Analysis of the Phlebiopsis gigantea genome, transcriptome and secretome provides insight into its pioneer colonization strategies of wood.</title>
        <authorList>
            <person name="Hori C."/>
            <person name="Ishida T."/>
            <person name="Igarashi K."/>
            <person name="Samejima M."/>
            <person name="Suzuki H."/>
            <person name="Master E."/>
            <person name="Ferreira P."/>
            <person name="Ruiz-Duenas F.J."/>
            <person name="Held B."/>
            <person name="Canessa P."/>
            <person name="Larrondo L.F."/>
            <person name="Schmoll M."/>
            <person name="Druzhinina I.S."/>
            <person name="Kubicek C.P."/>
            <person name="Gaskell J.A."/>
            <person name="Kersten P."/>
            <person name="St John F."/>
            <person name="Glasner J."/>
            <person name="Sabat G."/>
            <person name="Splinter BonDurant S."/>
            <person name="Syed K."/>
            <person name="Yadav J."/>
            <person name="Mgbeahuruike A.C."/>
            <person name="Kovalchuk A."/>
            <person name="Asiegbu F.O."/>
            <person name="Lackner G."/>
            <person name="Hoffmeister D."/>
            <person name="Rencoret J."/>
            <person name="Gutierrez A."/>
            <person name="Sun H."/>
            <person name="Lindquist E."/>
            <person name="Barry K."/>
            <person name="Riley R."/>
            <person name="Grigoriev I.V."/>
            <person name="Henrissat B."/>
            <person name="Kues U."/>
            <person name="Berka R.M."/>
            <person name="Martinez A.T."/>
            <person name="Covert S.F."/>
            <person name="Blanchette R.A."/>
            <person name="Cullen D."/>
        </authorList>
    </citation>
    <scope>NUCLEOTIDE SEQUENCE [LARGE SCALE GENOMIC DNA]</scope>
    <source>
        <strain evidence="2 3">11061_1 CR5-6</strain>
    </source>
</reference>
<dbReference type="EMBL" id="KN840589">
    <property type="protein sequence ID" value="KIP04035.1"/>
    <property type="molecule type" value="Genomic_DNA"/>
</dbReference>
<feature type="chain" id="PRO_5002181242" evidence="1">
    <location>
        <begin position="19"/>
        <end position="210"/>
    </location>
</feature>
<dbReference type="Proteomes" id="UP000053257">
    <property type="component" value="Unassembled WGS sequence"/>
</dbReference>
<evidence type="ECO:0000256" key="1">
    <source>
        <dbReference type="SAM" id="SignalP"/>
    </source>
</evidence>
<evidence type="ECO:0000313" key="2">
    <source>
        <dbReference type="EMBL" id="KIP04035.1"/>
    </source>
</evidence>
<evidence type="ECO:0000313" key="3">
    <source>
        <dbReference type="Proteomes" id="UP000053257"/>
    </source>
</evidence>
<feature type="signal peptide" evidence="1">
    <location>
        <begin position="1"/>
        <end position="18"/>
    </location>
</feature>
<keyword evidence="1" id="KW-0732">Signal</keyword>
<organism evidence="2 3">
    <name type="scientific">Phlebiopsis gigantea (strain 11061_1 CR5-6)</name>
    <name type="common">White-rot fungus</name>
    <name type="synonym">Peniophora gigantea</name>
    <dbReference type="NCBI Taxonomy" id="745531"/>
    <lineage>
        <taxon>Eukaryota</taxon>
        <taxon>Fungi</taxon>
        <taxon>Dikarya</taxon>
        <taxon>Basidiomycota</taxon>
        <taxon>Agaricomycotina</taxon>
        <taxon>Agaricomycetes</taxon>
        <taxon>Polyporales</taxon>
        <taxon>Phanerochaetaceae</taxon>
        <taxon>Phlebiopsis</taxon>
    </lineage>
</organism>
<gene>
    <name evidence="2" type="ORF">PHLGIDRAFT_212722</name>
</gene>
<dbReference type="HOGENOM" id="CLU_1310527_0_0_1"/>
<name>A0A0C3S6C1_PHLG1</name>